<accession>A0A426V1H2</accession>
<dbReference type="EMBL" id="RSEB01000002">
    <property type="protein sequence ID" value="RRS00728.1"/>
    <property type="molecule type" value="Genomic_DNA"/>
</dbReference>
<keyword evidence="1" id="KW-0472">Membrane</keyword>
<dbReference type="OrthoDB" id="370375at2"/>
<sequence length="127" mass="14239">MFYRILADATMIVHFMFLAYVVAGGFIAWRWPRTWFAHAAVAVYGTFNGIIQFVCPLTPLEHHWRLKAGQAGLEPAGFVETYLIGVVYPAEHWPTVQLTAAAVVLASWIGLAIRLRRKRLVNADTAP</sequence>
<dbReference type="Proteomes" id="UP000277256">
    <property type="component" value="Unassembled WGS sequence"/>
</dbReference>
<gene>
    <name evidence="2" type="ORF">EIW28_09305</name>
</gene>
<evidence type="ECO:0000313" key="2">
    <source>
        <dbReference type="EMBL" id="RRS00728.1"/>
    </source>
</evidence>
<proteinExistence type="predicted"/>
<keyword evidence="1" id="KW-1133">Transmembrane helix</keyword>
<evidence type="ECO:0000256" key="1">
    <source>
        <dbReference type="SAM" id="Phobius"/>
    </source>
</evidence>
<reference evidence="2 3" key="1">
    <citation type="submission" date="2018-12" db="EMBL/GenBank/DDBJ databases">
        <title>Glycomyces sp. YIM 121974 draft genome.</title>
        <authorList>
            <person name="Li Q."/>
        </authorList>
    </citation>
    <scope>NUCLEOTIDE SEQUENCE [LARGE SCALE GENOMIC DNA]</scope>
    <source>
        <strain evidence="2 3">YIM 121974</strain>
    </source>
</reference>
<protein>
    <submittedName>
        <fullName evidence="2">DUF2784 domain-containing protein</fullName>
    </submittedName>
</protein>
<dbReference type="RefSeq" id="WP_125247404.1">
    <property type="nucleotide sequence ID" value="NZ_RSEB01000002.1"/>
</dbReference>
<feature type="transmembrane region" description="Helical" evidence="1">
    <location>
        <begin position="12"/>
        <end position="29"/>
    </location>
</feature>
<organism evidence="2 3">
    <name type="scientific">Glycomyces terrestris</name>
    <dbReference type="NCBI Taxonomy" id="2493553"/>
    <lineage>
        <taxon>Bacteria</taxon>
        <taxon>Bacillati</taxon>
        <taxon>Actinomycetota</taxon>
        <taxon>Actinomycetes</taxon>
        <taxon>Glycomycetales</taxon>
        <taxon>Glycomycetaceae</taxon>
        <taxon>Glycomyces</taxon>
    </lineage>
</organism>
<feature type="transmembrane region" description="Helical" evidence="1">
    <location>
        <begin position="96"/>
        <end position="113"/>
    </location>
</feature>
<comment type="caution">
    <text evidence="2">The sequence shown here is derived from an EMBL/GenBank/DDBJ whole genome shotgun (WGS) entry which is preliminary data.</text>
</comment>
<keyword evidence="1" id="KW-0812">Transmembrane</keyword>
<dbReference type="InterPro" id="IPR021218">
    <property type="entry name" value="DUF2784"/>
</dbReference>
<feature type="transmembrane region" description="Helical" evidence="1">
    <location>
        <begin position="35"/>
        <end position="60"/>
    </location>
</feature>
<evidence type="ECO:0000313" key="3">
    <source>
        <dbReference type="Proteomes" id="UP000277256"/>
    </source>
</evidence>
<name>A0A426V1H2_9ACTN</name>
<keyword evidence="3" id="KW-1185">Reference proteome</keyword>
<dbReference type="AlphaFoldDB" id="A0A426V1H2"/>
<dbReference type="Pfam" id="PF10861">
    <property type="entry name" value="DUF2784"/>
    <property type="match status" value="1"/>
</dbReference>